<dbReference type="Proteomes" id="UP001632038">
    <property type="component" value="Unassembled WGS sequence"/>
</dbReference>
<reference evidence="2" key="1">
    <citation type="journal article" date="2024" name="IScience">
        <title>Strigolactones Initiate the Formation of Haustorium-like Structures in Castilleja.</title>
        <authorList>
            <person name="Buerger M."/>
            <person name="Peterson D."/>
            <person name="Chory J."/>
        </authorList>
    </citation>
    <scope>NUCLEOTIDE SEQUENCE [LARGE SCALE GENOMIC DNA]</scope>
</reference>
<proteinExistence type="predicted"/>
<dbReference type="EMBL" id="JAVIJP010000027">
    <property type="protein sequence ID" value="KAL3636351.1"/>
    <property type="molecule type" value="Genomic_DNA"/>
</dbReference>
<protein>
    <submittedName>
        <fullName evidence="1">Uncharacterized protein</fullName>
    </submittedName>
</protein>
<keyword evidence="2" id="KW-1185">Reference proteome</keyword>
<gene>
    <name evidence="1" type="ORF">CASFOL_020898</name>
</gene>
<organism evidence="1 2">
    <name type="scientific">Castilleja foliolosa</name>
    <dbReference type="NCBI Taxonomy" id="1961234"/>
    <lineage>
        <taxon>Eukaryota</taxon>
        <taxon>Viridiplantae</taxon>
        <taxon>Streptophyta</taxon>
        <taxon>Embryophyta</taxon>
        <taxon>Tracheophyta</taxon>
        <taxon>Spermatophyta</taxon>
        <taxon>Magnoliopsida</taxon>
        <taxon>eudicotyledons</taxon>
        <taxon>Gunneridae</taxon>
        <taxon>Pentapetalae</taxon>
        <taxon>asterids</taxon>
        <taxon>lamiids</taxon>
        <taxon>Lamiales</taxon>
        <taxon>Orobanchaceae</taxon>
        <taxon>Pedicularideae</taxon>
        <taxon>Castillejinae</taxon>
        <taxon>Castilleja</taxon>
    </lineage>
</organism>
<accession>A0ABD3D262</accession>
<name>A0ABD3D262_9LAMI</name>
<evidence type="ECO:0000313" key="1">
    <source>
        <dbReference type="EMBL" id="KAL3636351.1"/>
    </source>
</evidence>
<comment type="caution">
    <text evidence="1">The sequence shown here is derived from an EMBL/GenBank/DDBJ whole genome shotgun (WGS) entry which is preliminary data.</text>
</comment>
<sequence>MVVMVSGRDAVAELRWLTTVFHGCEGRRGFVGDGIIFTLS</sequence>
<evidence type="ECO:0000313" key="2">
    <source>
        <dbReference type="Proteomes" id="UP001632038"/>
    </source>
</evidence>
<dbReference type="AlphaFoldDB" id="A0ABD3D262"/>